<evidence type="ECO:0000313" key="4">
    <source>
        <dbReference type="Proteomes" id="UP001481677"/>
    </source>
</evidence>
<evidence type="ECO:0000313" key="1">
    <source>
        <dbReference type="EMBL" id="MEM5343085.1"/>
    </source>
</evidence>
<dbReference type="Proteomes" id="UP000321776">
    <property type="component" value="Unassembled WGS sequence"/>
</dbReference>
<accession>A0A5C6V4Q5</accession>
<protein>
    <submittedName>
        <fullName evidence="2">DUF3331 domain-containing protein</fullName>
    </submittedName>
</protein>
<dbReference type="RefSeq" id="WP_147237589.1">
    <property type="nucleotide sequence ID" value="NZ_JAZHFZ010000021.1"/>
</dbReference>
<dbReference type="Proteomes" id="UP001481677">
    <property type="component" value="Unassembled WGS sequence"/>
</dbReference>
<keyword evidence="4" id="KW-1185">Reference proteome</keyword>
<sequence length="130" mass="13705">MLANANMMDPWTQTIGLLGTPSRLMAAVEGAASSRRKAQCADGRFGAAVTLIDRPTPSTATIAWRDATRGCFGDQVWRMARARLSGFCAMSGQAIHPGDAVYKPNPRPAPVNADAMILASVLRDAATSEG</sequence>
<reference evidence="2 3" key="1">
    <citation type="journal article" date="2018" name="Int. J. Syst. Evol. Microbiol.">
        <title>Paraburkholderia azotifigens sp. nov., a nitrogen-fixing bacterium isolated from paddy soil.</title>
        <authorList>
            <person name="Choi G.M."/>
            <person name="Im W.T."/>
        </authorList>
    </citation>
    <scope>NUCLEOTIDE SEQUENCE [LARGE SCALE GENOMIC DNA]</scope>
    <source>
        <strain evidence="2 3">NF 2-5-3</strain>
    </source>
</reference>
<name>A0A5C6V4Q5_9BURK</name>
<dbReference type="EMBL" id="VOQS01000005">
    <property type="protein sequence ID" value="TXC80049.1"/>
    <property type="molecule type" value="Genomic_DNA"/>
</dbReference>
<dbReference type="EMBL" id="JAZHGA010000021">
    <property type="protein sequence ID" value="MEM5343085.1"/>
    <property type="molecule type" value="Genomic_DNA"/>
</dbReference>
<reference evidence="1 4" key="3">
    <citation type="submission" date="2024-01" db="EMBL/GenBank/DDBJ databases">
        <title>The diversity of rhizobia nodulating Mimosa spp. in eleven states of Brazil covering several biomes is determined by host plant, location, and edaphic factors.</title>
        <authorList>
            <person name="Rouws L."/>
            <person name="Barauna A."/>
            <person name="Beukes C."/>
            <person name="De Faria S.M."/>
            <person name="Gross E."/>
            <person name="Dos Reis Junior F.B."/>
            <person name="Simon M."/>
            <person name="Maluk M."/>
            <person name="Odee D.W."/>
            <person name="Kenicer G."/>
            <person name="Young J.P.W."/>
            <person name="Reis V.M."/>
            <person name="Zilli J."/>
            <person name="James E.K."/>
        </authorList>
    </citation>
    <scope>NUCLEOTIDE SEQUENCE [LARGE SCALE GENOMIC DNA]</scope>
    <source>
        <strain evidence="1 4">JPY530</strain>
    </source>
</reference>
<dbReference type="AlphaFoldDB" id="A0A5C6V4Q5"/>
<evidence type="ECO:0000313" key="2">
    <source>
        <dbReference type="EMBL" id="TXC80049.1"/>
    </source>
</evidence>
<dbReference type="InterPro" id="IPR021769">
    <property type="entry name" value="DUF3331"/>
</dbReference>
<comment type="caution">
    <text evidence="2">The sequence shown here is derived from an EMBL/GenBank/DDBJ whole genome shotgun (WGS) entry which is preliminary data.</text>
</comment>
<proteinExistence type="predicted"/>
<dbReference type="Pfam" id="PF11811">
    <property type="entry name" value="DUF3331"/>
    <property type="match status" value="1"/>
</dbReference>
<evidence type="ECO:0000313" key="3">
    <source>
        <dbReference type="Proteomes" id="UP000321776"/>
    </source>
</evidence>
<organism evidence="2 3">
    <name type="scientific">Paraburkholderia azotifigens</name>
    <dbReference type="NCBI Taxonomy" id="2057004"/>
    <lineage>
        <taxon>Bacteria</taxon>
        <taxon>Pseudomonadati</taxon>
        <taxon>Pseudomonadota</taxon>
        <taxon>Betaproteobacteria</taxon>
        <taxon>Burkholderiales</taxon>
        <taxon>Burkholderiaceae</taxon>
        <taxon>Paraburkholderia</taxon>
    </lineage>
</organism>
<reference evidence="2" key="2">
    <citation type="submission" date="2019-08" db="EMBL/GenBank/DDBJ databases">
        <authorList>
            <person name="Im W.-T."/>
        </authorList>
    </citation>
    <scope>NUCLEOTIDE SEQUENCE</scope>
    <source>
        <strain evidence="2">NF 2-5-3</strain>
    </source>
</reference>
<gene>
    <name evidence="2" type="ORF">FRZ40_37705</name>
    <name evidence="1" type="ORF">V4C56_26100</name>
</gene>